<protein>
    <submittedName>
        <fullName evidence="3">SRPBCC domain-containing protein</fullName>
    </submittedName>
</protein>
<reference evidence="4" key="1">
    <citation type="journal article" date="2019" name="Int. J. Syst. Evol. Microbiol.">
        <title>The Global Catalogue of Microorganisms (GCM) 10K type strain sequencing project: providing services to taxonomists for standard genome sequencing and annotation.</title>
        <authorList>
            <consortium name="The Broad Institute Genomics Platform"/>
            <consortium name="The Broad Institute Genome Sequencing Center for Infectious Disease"/>
            <person name="Wu L."/>
            <person name="Ma J."/>
        </authorList>
    </citation>
    <scope>NUCLEOTIDE SEQUENCE [LARGE SCALE GENOMIC DNA]</scope>
    <source>
        <strain evidence="4">2902at01</strain>
    </source>
</reference>
<comment type="similarity">
    <text evidence="1">Belongs to the AHA1 family.</text>
</comment>
<dbReference type="InterPro" id="IPR023393">
    <property type="entry name" value="START-like_dom_sf"/>
</dbReference>
<organism evidence="3 4">
    <name type="scientific">Micromonospora zhanjiangensis</name>
    <dbReference type="NCBI Taxonomy" id="1522057"/>
    <lineage>
        <taxon>Bacteria</taxon>
        <taxon>Bacillati</taxon>
        <taxon>Actinomycetota</taxon>
        <taxon>Actinomycetes</taxon>
        <taxon>Micromonosporales</taxon>
        <taxon>Micromonosporaceae</taxon>
        <taxon>Micromonospora</taxon>
    </lineage>
</organism>
<keyword evidence="4" id="KW-1185">Reference proteome</keyword>
<dbReference type="Proteomes" id="UP001595868">
    <property type="component" value="Unassembled WGS sequence"/>
</dbReference>
<name>A0ABV8KP36_9ACTN</name>
<sequence>MAEAAFVHEIDITTSPQRLWTALTAGTLTRFYWFDLRIESDWRVGSPVALYDGASDVLVAEGPIEESTPVRRLCYGLRQHPADGGPAEQPYGRVAFDLAPRDDGRVRLRLTHDRFAGPDEEAAWAARWTAVLANLRAFLEGERLPVTEPPAGLRPVPVVPATVSAITSTAPPARVRAAVPQP</sequence>
<dbReference type="Pfam" id="PF08327">
    <property type="entry name" value="AHSA1"/>
    <property type="match status" value="1"/>
</dbReference>
<evidence type="ECO:0000313" key="3">
    <source>
        <dbReference type="EMBL" id="MFC4107722.1"/>
    </source>
</evidence>
<dbReference type="EMBL" id="JBHSBN010000011">
    <property type="protein sequence ID" value="MFC4107722.1"/>
    <property type="molecule type" value="Genomic_DNA"/>
</dbReference>
<dbReference type="RefSeq" id="WP_377547008.1">
    <property type="nucleotide sequence ID" value="NZ_JBHSBN010000011.1"/>
</dbReference>
<dbReference type="InterPro" id="IPR013538">
    <property type="entry name" value="ASHA1/2-like_C"/>
</dbReference>
<evidence type="ECO:0000313" key="4">
    <source>
        <dbReference type="Proteomes" id="UP001595868"/>
    </source>
</evidence>
<evidence type="ECO:0000256" key="1">
    <source>
        <dbReference type="ARBA" id="ARBA00006817"/>
    </source>
</evidence>
<feature type="domain" description="Activator of Hsp90 ATPase homologue 1/2-like C-terminal" evidence="2">
    <location>
        <begin position="14"/>
        <end position="140"/>
    </location>
</feature>
<evidence type="ECO:0000259" key="2">
    <source>
        <dbReference type="Pfam" id="PF08327"/>
    </source>
</evidence>
<gene>
    <name evidence="3" type="ORF">ACFOX0_17545</name>
</gene>
<proteinExistence type="inferred from homology"/>
<dbReference type="Gene3D" id="3.30.530.20">
    <property type="match status" value="1"/>
</dbReference>
<accession>A0ABV8KP36</accession>
<dbReference type="SUPFAM" id="SSF55961">
    <property type="entry name" value="Bet v1-like"/>
    <property type="match status" value="1"/>
</dbReference>
<comment type="caution">
    <text evidence="3">The sequence shown here is derived from an EMBL/GenBank/DDBJ whole genome shotgun (WGS) entry which is preliminary data.</text>
</comment>